<evidence type="ECO:0000313" key="13">
    <source>
        <dbReference type="Proteomes" id="UP000247498"/>
    </source>
</evidence>
<name>A0A2V0PH91_9CHLO</name>
<dbReference type="Pfam" id="PF02714">
    <property type="entry name" value="RSN1_7TM"/>
    <property type="match status" value="1"/>
</dbReference>
<keyword evidence="3" id="KW-0813">Transport</keyword>
<evidence type="ECO:0000259" key="11">
    <source>
        <dbReference type="Pfam" id="PF14703"/>
    </source>
</evidence>
<feature type="transmembrane region" description="Helical" evidence="8">
    <location>
        <begin position="1039"/>
        <end position="1058"/>
    </location>
</feature>
<feature type="transmembrane region" description="Helical" evidence="8">
    <location>
        <begin position="45"/>
        <end position="64"/>
    </location>
</feature>
<dbReference type="GO" id="GO:0005227">
    <property type="term" value="F:calcium-activated cation channel activity"/>
    <property type="evidence" value="ECO:0007669"/>
    <property type="project" value="InterPro"/>
</dbReference>
<dbReference type="InParanoid" id="A0A2V0PH91"/>
<organism evidence="12 13">
    <name type="scientific">Raphidocelis subcapitata</name>
    <dbReference type="NCBI Taxonomy" id="307507"/>
    <lineage>
        <taxon>Eukaryota</taxon>
        <taxon>Viridiplantae</taxon>
        <taxon>Chlorophyta</taxon>
        <taxon>core chlorophytes</taxon>
        <taxon>Chlorophyceae</taxon>
        <taxon>CS clade</taxon>
        <taxon>Sphaeropleales</taxon>
        <taxon>Selenastraceae</taxon>
        <taxon>Raphidocelis</taxon>
    </lineage>
</organism>
<proteinExistence type="inferred from homology"/>
<comment type="caution">
    <text evidence="12">The sequence shown here is derived from an EMBL/GenBank/DDBJ whole genome shotgun (WGS) entry which is preliminary data.</text>
</comment>
<feature type="transmembrane region" description="Helical" evidence="8">
    <location>
        <begin position="175"/>
        <end position="194"/>
    </location>
</feature>
<feature type="transmembrane region" description="Helical" evidence="8">
    <location>
        <begin position="1011"/>
        <end position="1033"/>
    </location>
</feature>
<evidence type="ECO:0000259" key="9">
    <source>
        <dbReference type="Pfam" id="PF02714"/>
    </source>
</evidence>
<dbReference type="Pfam" id="PF14703">
    <property type="entry name" value="PHM7_cyt"/>
    <property type="match status" value="1"/>
</dbReference>
<comment type="subcellular location">
    <subcellularLocation>
        <location evidence="1">Membrane</location>
        <topology evidence="1">Multi-pass membrane protein</topology>
    </subcellularLocation>
</comment>
<accession>A0A2V0PH91</accession>
<evidence type="ECO:0000256" key="4">
    <source>
        <dbReference type="ARBA" id="ARBA00022692"/>
    </source>
</evidence>
<feature type="transmembrane region" description="Helical" evidence="8">
    <location>
        <begin position="845"/>
        <end position="864"/>
    </location>
</feature>
<feature type="domain" description="CSC1/OSCA1-like 7TM region" evidence="9">
    <location>
        <begin position="790"/>
        <end position="1029"/>
    </location>
</feature>
<evidence type="ECO:0000259" key="10">
    <source>
        <dbReference type="Pfam" id="PF13967"/>
    </source>
</evidence>
<feature type="domain" description="CSC1/OSCA1-like N-terminal transmembrane" evidence="10">
    <location>
        <begin position="43"/>
        <end position="192"/>
    </location>
</feature>
<feature type="region of interest" description="Disordered" evidence="7">
    <location>
        <begin position="305"/>
        <end position="357"/>
    </location>
</feature>
<evidence type="ECO:0000256" key="3">
    <source>
        <dbReference type="ARBA" id="ARBA00022448"/>
    </source>
</evidence>
<dbReference type="InterPro" id="IPR027815">
    <property type="entry name" value="CSC1/OSCA1-like_cyt"/>
</dbReference>
<dbReference type="AlphaFoldDB" id="A0A2V0PH91"/>
<dbReference type="InterPro" id="IPR003864">
    <property type="entry name" value="CSC1/OSCA1-like_7TM"/>
</dbReference>
<evidence type="ECO:0000313" key="12">
    <source>
        <dbReference type="EMBL" id="GBF99191.1"/>
    </source>
</evidence>
<dbReference type="InterPro" id="IPR032880">
    <property type="entry name" value="CSC1/OSCA1-like_N"/>
</dbReference>
<evidence type="ECO:0000256" key="7">
    <source>
        <dbReference type="SAM" id="MobiDB-lite"/>
    </source>
</evidence>
<comment type="similarity">
    <text evidence="2">Belongs to the CSC1 (TC 1.A.17) family.</text>
</comment>
<dbReference type="EMBL" id="BDRX01000148">
    <property type="protein sequence ID" value="GBF99191.1"/>
    <property type="molecule type" value="Genomic_DNA"/>
</dbReference>
<gene>
    <name evidence="12" type="ORF">Rsub_11636</name>
</gene>
<evidence type="ECO:0000256" key="1">
    <source>
        <dbReference type="ARBA" id="ARBA00004141"/>
    </source>
</evidence>
<evidence type="ECO:0000256" key="6">
    <source>
        <dbReference type="ARBA" id="ARBA00023136"/>
    </source>
</evidence>
<feature type="transmembrane region" description="Helical" evidence="8">
    <location>
        <begin position="884"/>
        <end position="903"/>
    </location>
</feature>
<dbReference type="Proteomes" id="UP000247498">
    <property type="component" value="Unassembled WGS sequence"/>
</dbReference>
<protein>
    <recommendedName>
        <fullName evidence="14">ERD4-related membrane protein</fullName>
    </recommendedName>
</protein>
<dbReference type="Pfam" id="PF13967">
    <property type="entry name" value="RSN1_TM"/>
    <property type="match status" value="1"/>
</dbReference>
<keyword evidence="6 8" id="KW-0472">Membrane</keyword>
<feature type="transmembrane region" description="Helical" evidence="8">
    <location>
        <begin position="124"/>
        <end position="145"/>
    </location>
</feature>
<dbReference type="PANTHER" id="PTHR13018">
    <property type="entry name" value="PROBABLE MEMBRANE PROTEIN DUF221-RELATED"/>
    <property type="match status" value="1"/>
</dbReference>
<feature type="transmembrane region" description="Helical" evidence="8">
    <location>
        <begin position="953"/>
        <end position="974"/>
    </location>
</feature>
<evidence type="ECO:0000256" key="5">
    <source>
        <dbReference type="ARBA" id="ARBA00022989"/>
    </source>
</evidence>
<evidence type="ECO:0000256" key="2">
    <source>
        <dbReference type="ARBA" id="ARBA00007779"/>
    </source>
</evidence>
<evidence type="ECO:0000256" key="8">
    <source>
        <dbReference type="SAM" id="Phobius"/>
    </source>
</evidence>
<reference evidence="12 13" key="1">
    <citation type="journal article" date="2018" name="Sci. Rep.">
        <title>Raphidocelis subcapitata (=Pseudokirchneriella subcapitata) provides an insight into genome evolution and environmental adaptations in the Sphaeropleales.</title>
        <authorList>
            <person name="Suzuki S."/>
            <person name="Yamaguchi H."/>
            <person name="Nakajima N."/>
            <person name="Kawachi M."/>
        </authorList>
    </citation>
    <scope>NUCLEOTIDE SEQUENCE [LARGE SCALE GENOMIC DNA]</scope>
    <source>
        <strain evidence="12 13">NIES-35</strain>
    </source>
</reference>
<feature type="compositionally biased region" description="Low complexity" evidence="7">
    <location>
        <begin position="320"/>
        <end position="331"/>
    </location>
</feature>
<keyword evidence="13" id="KW-1185">Reference proteome</keyword>
<feature type="transmembrane region" description="Helical" evidence="8">
    <location>
        <begin position="793"/>
        <end position="813"/>
    </location>
</feature>
<sequence length="1120" mass="123408">MSLLAKMAKASPSPALPVPSPSPQLMTKELSTGKAYQNEVSSIKVALALNAAIGAGCLLGFLVMRSFMLQYQLRTVLPYITIRPPPLPSGVRRAISWIKPVFCASDVWMLHSAGLDALVMQKSLALCIQLLLPIALLGCCVLMPLQLSEAYERGNTSTFTRLTMANIDPRSKIMWGHWTCVFVFLGWTLLLLEYHYRQYVSLRQFYLRSGNSGWNAWRELHMAEADGVGVHQRSRFADLVDNARMDGILKVMDAENAAAPMNWWRRKMAWLTSWTGKGSPEDVMALAQELTANDANDRVIKRLRSGRAGPSTGFGGAGESSGPSSAAAGSKPAPPAPRAQGKPQPLGEGLEGPFETAAGAGASAGVAASDSFESFEEVEHLVAPRWWTSVDVVTNEEGRLRRLTAEEEKETKGSHMLLARPSVRYRKTINTFDFGGRPVGVHAQQYAVLVTDVDQAVYPELMRSGFPLGAGVCGVANVKYDEADTQWLGQRYARLARDAKRGALPCASKVEASKSSGIELADKKAAAAVSAAEALSLLEAAEAGVAPTSSGPSCSPPRAAVKPGRAAGLWAFARTAMRDGRLRKLAHSEQYSLVGAVFSTLFPDDFDRVVPVFNYRECDLLMRRWDKAMAQLEAAEHAIKLGGKPRLVKPKGSKEKVEQVVWLRQRVEELANQVLEARERALVFNSTPSFFVLFRSQKAAAIAASCNIHPLRRQLFNVRPAPGPEEVNWQALWYTHGQRTIRGMLVAPFIVIVVLLPVSLATAAMTQLNEAFCSPTNTVLRWDAYCRGGGKQIYAILKALLTGFVPVLLVQLWQGLLMPRLVFMAAQSEACHYSLSDLDRRMGSIYFLWTAFNFFAGGVIGSTALSQVPELVSKPFETPARLGYSLPASAKFFLSYLILRLFMSIPMRFLIIQPGVLHAWIRFPLSFFMKGMKDENATERARFMRTAIRSPRYGIEFGGNICLVALVSLAFAVICPLVPLVGFGFFCASWVFWRYNFIYCTQRKYESGGTFFVFLGNRLMVCAAVMVVFSGCVMMVKSAFVQATLLWVVGLVAIYSFYRRTQDLYVGALSEMPLLVAQMAPRARVPATVYVAPPLQHGGWLWYPEHNKVWENVGMPGLSF</sequence>
<keyword evidence="4 8" id="KW-0812">Transmembrane</keyword>
<feature type="transmembrane region" description="Helical" evidence="8">
    <location>
        <begin position="980"/>
        <end position="999"/>
    </location>
</feature>
<feature type="transmembrane region" description="Helical" evidence="8">
    <location>
        <begin position="745"/>
        <end position="765"/>
    </location>
</feature>
<dbReference type="InterPro" id="IPR045122">
    <property type="entry name" value="Csc1-like"/>
</dbReference>
<dbReference type="PANTHER" id="PTHR13018:SF5">
    <property type="entry name" value="RE44586P"/>
    <property type="match status" value="1"/>
</dbReference>
<evidence type="ECO:0008006" key="14">
    <source>
        <dbReference type="Google" id="ProtNLM"/>
    </source>
</evidence>
<keyword evidence="5 8" id="KW-1133">Transmembrane helix</keyword>
<dbReference type="GO" id="GO:0005886">
    <property type="term" value="C:plasma membrane"/>
    <property type="evidence" value="ECO:0007669"/>
    <property type="project" value="TreeGrafter"/>
</dbReference>
<feature type="domain" description="CSC1/OSCA1-like cytosolic" evidence="11">
    <location>
        <begin position="596"/>
        <end position="730"/>
    </location>
</feature>
<dbReference type="OrthoDB" id="1689567at2759"/>